<evidence type="ECO:0000313" key="1">
    <source>
        <dbReference type="EMBL" id="AMO36412.1"/>
    </source>
</evidence>
<gene>
    <name evidence="1" type="ORF">AC731_005355</name>
</gene>
<evidence type="ECO:0000313" key="2">
    <source>
        <dbReference type="Proteomes" id="UP000036902"/>
    </source>
</evidence>
<organism evidence="1 2">
    <name type="scientific">Thauera humireducens</name>
    <dbReference type="NCBI Taxonomy" id="1134435"/>
    <lineage>
        <taxon>Bacteria</taxon>
        <taxon>Pseudomonadati</taxon>
        <taxon>Pseudomonadota</taxon>
        <taxon>Betaproteobacteria</taxon>
        <taxon>Rhodocyclales</taxon>
        <taxon>Zoogloeaceae</taxon>
        <taxon>Thauera</taxon>
    </lineage>
</organism>
<dbReference type="AlphaFoldDB" id="A0A127K373"/>
<dbReference type="KEGG" id="thu:AC731_005355"/>
<proteinExistence type="predicted"/>
<dbReference type="RefSeq" id="WP_048709839.1">
    <property type="nucleotide sequence ID" value="NZ_CP014646.1"/>
</dbReference>
<dbReference type="Proteomes" id="UP000036902">
    <property type="component" value="Chromosome"/>
</dbReference>
<dbReference type="STRING" id="1134435.AC731_005355"/>
<reference evidence="2" key="1">
    <citation type="submission" date="2016-03" db="EMBL/GenBank/DDBJ databases">
        <authorList>
            <person name="Ma C."/>
            <person name="Zhou S."/>
            <person name="Yang G."/>
        </authorList>
    </citation>
    <scope>NUCLEOTIDE SEQUENCE [LARGE SCALE GENOMIC DNA]</scope>
    <source>
        <strain evidence="2">SgZ-1</strain>
    </source>
</reference>
<accession>A0A127K373</accession>
<dbReference type="EMBL" id="CP014646">
    <property type="protein sequence ID" value="AMO36412.1"/>
    <property type="molecule type" value="Genomic_DNA"/>
</dbReference>
<protein>
    <submittedName>
        <fullName evidence="1">Uncharacterized protein</fullName>
    </submittedName>
</protein>
<keyword evidence="2" id="KW-1185">Reference proteome</keyword>
<name>A0A127K373_9RHOO</name>
<sequence length="144" mass="14710">MASANFGKFALNLASGAINFNTDSFKCLLVTAAPNEAALDTWNDRADVTGEHAATGGYPAGGFEVTVASVVEDAANNRVAITFSAPDPTLTGVTLAGVVGAILYKSTGVAANDPLLSFVDYGSAKGVTSGSFTHAFTTPLYINR</sequence>